<dbReference type="Proteomes" id="UP000270581">
    <property type="component" value="Unassembled WGS sequence"/>
</dbReference>
<sequence length="89" mass="10415">MEWFASGMRRDICILLYEDEQRAQSVKTALQRRYDRRIRPKQFEGCVNALVDAGHIERRVDGIADVLALTETGERGVETQYEWLEERVA</sequence>
<dbReference type="InterPro" id="IPR036390">
    <property type="entry name" value="WH_DNA-bd_sf"/>
</dbReference>
<dbReference type="EMBL" id="RJJC01000001">
    <property type="protein sequence ID" value="RNJ26860.1"/>
    <property type="molecule type" value="Genomic_DNA"/>
</dbReference>
<dbReference type="AlphaFoldDB" id="A0AAJ4R9U8"/>
<organism evidence="1 2">
    <name type="scientific">Halosegnis longus</name>
    <dbReference type="NCBI Taxonomy" id="2216012"/>
    <lineage>
        <taxon>Archaea</taxon>
        <taxon>Methanobacteriati</taxon>
        <taxon>Methanobacteriota</taxon>
        <taxon>Stenosarchaea group</taxon>
        <taxon>Halobacteria</taxon>
        <taxon>Halobacteriales</taxon>
        <taxon>Natronomonadaceae</taxon>
        <taxon>Halosegnis</taxon>
    </lineage>
</organism>
<proteinExistence type="predicted"/>
<accession>A0AAJ4R9U8</accession>
<keyword evidence="2" id="KW-1185">Reference proteome</keyword>
<comment type="caution">
    <text evidence="1">The sequence shown here is derived from an EMBL/GenBank/DDBJ whole genome shotgun (WGS) entry which is preliminary data.</text>
</comment>
<gene>
    <name evidence="1" type="ORF">Nmn1133_09320</name>
</gene>
<evidence type="ECO:0000313" key="1">
    <source>
        <dbReference type="EMBL" id="RNJ26860.1"/>
    </source>
</evidence>
<dbReference type="SUPFAM" id="SSF46785">
    <property type="entry name" value="Winged helix' DNA-binding domain"/>
    <property type="match status" value="1"/>
</dbReference>
<name>A0AAJ4R9U8_9EURY</name>
<reference evidence="1 2" key="1">
    <citation type="submission" date="2018-11" db="EMBL/GenBank/DDBJ databases">
        <title>Genome sequences of Natronomonas sp. CBA1133.</title>
        <authorList>
            <person name="Roh S.W."/>
            <person name="Cha I.-T."/>
        </authorList>
    </citation>
    <scope>NUCLEOTIDE SEQUENCE [LARGE SCALE GENOMIC DNA]</scope>
    <source>
        <strain evidence="1 2">CBA1133</strain>
    </source>
</reference>
<evidence type="ECO:0000313" key="2">
    <source>
        <dbReference type="Proteomes" id="UP000270581"/>
    </source>
</evidence>
<dbReference type="RefSeq" id="WP_075936906.1">
    <property type="nucleotide sequence ID" value="NZ_BDJH01000002.1"/>
</dbReference>
<protein>
    <submittedName>
        <fullName evidence="1">PadR family transcriptional regulator</fullName>
    </submittedName>
</protein>